<dbReference type="AlphaFoldDB" id="A0AAV5G053"/>
<keyword evidence="5" id="KW-1185">Reference proteome</keyword>
<dbReference type="InterPro" id="IPR014905">
    <property type="entry name" value="HIRAN"/>
</dbReference>
<dbReference type="SUPFAM" id="SSF46934">
    <property type="entry name" value="UBA-like"/>
    <property type="match status" value="1"/>
</dbReference>
<dbReference type="GO" id="GO:0008270">
    <property type="term" value="F:zinc ion binding"/>
    <property type="evidence" value="ECO:0007669"/>
    <property type="project" value="InterPro"/>
</dbReference>
<keyword evidence="1" id="KW-0479">Metal-binding</keyword>
<accession>A0AAV5G053</accession>
<dbReference type="InterPro" id="IPR009060">
    <property type="entry name" value="UBA-like_sf"/>
</dbReference>
<evidence type="ECO:0000313" key="5">
    <source>
        <dbReference type="Proteomes" id="UP001054889"/>
    </source>
</evidence>
<evidence type="ECO:0000256" key="1">
    <source>
        <dbReference type="ARBA" id="ARBA00022723"/>
    </source>
</evidence>
<dbReference type="EMBL" id="BQKI01000135">
    <property type="protein sequence ID" value="GJN40504.1"/>
    <property type="molecule type" value="Genomic_DNA"/>
</dbReference>
<gene>
    <name evidence="4" type="primary">gb29725</name>
    <name evidence="4" type="ORF">PR202_gb29725</name>
</gene>
<name>A0AAV5G053_ELECO</name>
<proteinExistence type="predicted"/>
<dbReference type="InterPro" id="IPR056450">
    <property type="entry name" value="UBA_RAD5A"/>
</dbReference>
<feature type="domain" description="UBA" evidence="3">
    <location>
        <begin position="20"/>
        <end position="61"/>
    </location>
</feature>
<protein>
    <recommendedName>
        <fullName evidence="3">UBA domain-containing protein</fullName>
    </recommendedName>
</protein>
<reference evidence="4" key="2">
    <citation type="submission" date="2021-12" db="EMBL/GenBank/DDBJ databases">
        <title>Resequencing data analysis of finger millet.</title>
        <authorList>
            <person name="Hatakeyama M."/>
            <person name="Aluri S."/>
            <person name="Balachadran M.T."/>
            <person name="Sivarajan S.R."/>
            <person name="Poveda L."/>
            <person name="Shimizu-Inatsugi R."/>
            <person name="Schlapbach R."/>
            <person name="Sreeman S.M."/>
            <person name="Shimizu K.K."/>
        </authorList>
    </citation>
    <scope>NUCLEOTIDE SEQUENCE</scope>
</reference>
<dbReference type="GO" id="GO:0003676">
    <property type="term" value="F:nucleic acid binding"/>
    <property type="evidence" value="ECO:0007669"/>
    <property type="project" value="InterPro"/>
</dbReference>
<evidence type="ECO:0000256" key="2">
    <source>
        <dbReference type="ARBA" id="ARBA00022801"/>
    </source>
</evidence>
<evidence type="ECO:0000259" key="3">
    <source>
        <dbReference type="PROSITE" id="PS50030"/>
    </source>
</evidence>
<organism evidence="4 5">
    <name type="scientific">Eleusine coracana subsp. coracana</name>
    <dbReference type="NCBI Taxonomy" id="191504"/>
    <lineage>
        <taxon>Eukaryota</taxon>
        <taxon>Viridiplantae</taxon>
        <taxon>Streptophyta</taxon>
        <taxon>Embryophyta</taxon>
        <taxon>Tracheophyta</taxon>
        <taxon>Spermatophyta</taxon>
        <taxon>Magnoliopsida</taxon>
        <taxon>Liliopsida</taxon>
        <taxon>Poales</taxon>
        <taxon>Poaceae</taxon>
        <taxon>PACMAD clade</taxon>
        <taxon>Chloridoideae</taxon>
        <taxon>Cynodonteae</taxon>
        <taxon>Eleusininae</taxon>
        <taxon>Eleusine</taxon>
    </lineage>
</organism>
<dbReference type="Proteomes" id="UP001054889">
    <property type="component" value="Unassembled WGS sequence"/>
</dbReference>
<dbReference type="PROSITE" id="PS50030">
    <property type="entry name" value="UBA"/>
    <property type="match status" value="1"/>
</dbReference>
<sequence length="552" mass="59246">MMVAGGGGDWPESPSQVVLFADEIAAVRAVLGDAFPEARVIAALSRCGGNTQRAINALLDDSAYADDDGPKKASVKAEPDGCGRALGLVPVKVNAEPPEESVGSQESVGSSAKVAKVKSERFDLPHKVPSLMPHRAKVEKSAAAVAAGGGISLVPRPKKRPREDEAESIDLTATHPVPYLNARPIRALPPKEVADVKMRDPPRPKAIAPAPARELRMVVAPPEAEFGDFPVEPDWFLVGKSYVNGLSTNQGRRIMDAGEIVHFSFPSYGRSYGGLKVSAKKKAVLAEIVRFSTKRAGEIGKLYPEWANCLVPLVNSSKVKIQGKIVLPAMELRLMQDVLLYVSFYIHNSVFTEGEVSSWNTGGPVTVDFAANPLHQLFTLLKLKASNKGNHNCGDESTPILGQTFPEQGTDEQAISEAALNKIVGTAETFNLEEAEPPSTLVSVLKPYQKQALFWMSTLEKGKDANEATRTVDPCWSAYNIVDKRAPTVYVNLFTGQATMQFPSVTETARGGVAKGWQVLVGEGESVGKSWSTGRWAMLGSRACRAACSAGR</sequence>
<dbReference type="GO" id="GO:0016818">
    <property type="term" value="F:hydrolase activity, acting on acid anhydrides, in phosphorus-containing anhydrides"/>
    <property type="evidence" value="ECO:0007669"/>
    <property type="project" value="InterPro"/>
</dbReference>
<dbReference type="Pfam" id="PF08797">
    <property type="entry name" value="HIRAN"/>
    <property type="match status" value="1"/>
</dbReference>
<reference evidence="4" key="1">
    <citation type="journal article" date="2018" name="DNA Res.">
        <title>Multiple hybrid de novo genome assembly of finger millet, an orphan allotetraploid crop.</title>
        <authorList>
            <person name="Hatakeyama M."/>
            <person name="Aluri S."/>
            <person name="Balachadran M.T."/>
            <person name="Sivarajan S.R."/>
            <person name="Patrignani A."/>
            <person name="Gruter S."/>
            <person name="Poveda L."/>
            <person name="Shimizu-Inatsugi R."/>
            <person name="Baeten J."/>
            <person name="Francoijs K.J."/>
            <person name="Nataraja K.N."/>
            <person name="Reddy Y.A.N."/>
            <person name="Phadnis S."/>
            <person name="Ravikumar R.L."/>
            <person name="Schlapbach R."/>
            <person name="Sreeman S.M."/>
            <person name="Shimizu K.K."/>
        </authorList>
    </citation>
    <scope>NUCLEOTIDE SEQUENCE</scope>
</reference>
<comment type="caution">
    <text evidence="4">The sequence shown here is derived from an EMBL/GenBank/DDBJ whole genome shotgun (WGS) entry which is preliminary data.</text>
</comment>
<keyword evidence="2" id="KW-0378">Hydrolase</keyword>
<evidence type="ECO:0000313" key="4">
    <source>
        <dbReference type="EMBL" id="GJN40504.1"/>
    </source>
</evidence>
<dbReference type="Pfam" id="PF24559">
    <property type="entry name" value="UBA_RAD5A"/>
    <property type="match status" value="1"/>
</dbReference>
<dbReference type="InterPro" id="IPR015940">
    <property type="entry name" value="UBA"/>
</dbReference>